<evidence type="ECO:0000256" key="6">
    <source>
        <dbReference type="ARBA" id="ARBA00022842"/>
    </source>
</evidence>
<evidence type="ECO:0000313" key="8">
    <source>
        <dbReference type="EMBL" id="MBW8286380.1"/>
    </source>
</evidence>
<dbReference type="Proteomes" id="UP000711178">
    <property type="component" value="Unassembled WGS sequence"/>
</dbReference>
<evidence type="ECO:0000313" key="9">
    <source>
        <dbReference type="Proteomes" id="UP000711178"/>
    </source>
</evidence>
<dbReference type="EMBL" id="JAHDTB010000001">
    <property type="protein sequence ID" value="MBW8286380.1"/>
    <property type="molecule type" value="Genomic_DNA"/>
</dbReference>
<comment type="catalytic activity">
    <reaction evidence="7">
        <text>(2R)-O-phospho-3-sulfolactate + H2O = (2R)-3-sulfolactate + phosphate</text>
        <dbReference type="Rhea" id="RHEA:23416"/>
        <dbReference type="ChEBI" id="CHEBI:15377"/>
        <dbReference type="ChEBI" id="CHEBI:15597"/>
        <dbReference type="ChEBI" id="CHEBI:43474"/>
        <dbReference type="ChEBI" id="CHEBI:58738"/>
        <dbReference type="EC" id="3.1.3.71"/>
    </reaction>
</comment>
<dbReference type="Pfam" id="PF04029">
    <property type="entry name" value="2-ph_phosp"/>
    <property type="match status" value="1"/>
</dbReference>
<dbReference type="EC" id="3.1.3.71" evidence="3"/>
<evidence type="ECO:0000256" key="4">
    <source>
        <dbReference type="ARBA" id="ARBA00021948"/>
    </source>
</evidence>
<evidence type="ECO:0000256" key="3">
    <source>
        <dbReference type="ARBA" id="ARBA00012953"/>
    </source>
</evidence>
<reference evidence="8 9" key="1">
    <citation type="submission" date="2021-05" db="EMBL/GenBank/DDBJ databases">
        <title>Draft Whole Genome Sequencing Of Biosensor Chromobacterium violaceum Strain CV026 Reveals A Regulatory RNA In Chromobacterium violaceum Phenotype Regulatory Network.</title>
        <authorList>
            <person name="Hong K.W."/>
            <person name="Chan K.G."/>
            <person name="Chang C.-Y."/>
        </authorList>
    </citation>
    <scope>NUCLEOTIDE SEQUENCE [LARGE SCALE GENOMIC DNA]</scope>
    <source>
        <strain evidence="8 9">ATCC 31532</strain>
    </source>
</reference>
<name>A0ABS7F8G3_9NEIS</name>
<accession>A0ABS7F8G3</accession>
<dbReference type="InterPro" id="IPR005238">
    <property type="entry name" value="ComB-like"/>
</dbReference>
<dbReference type="RefSeq" id="WP_197465967.1">
    <property type="nucleotide sequence ID" value="NZ_CP142381.1"/>
</dbReference>
<dbReference type="GeneID" id="89687940"/>
<evidence type="ECO:0000256" key="7">
    <source>
        <dbReference type="ARBA" id="ARBA00033711"/>
    </source>
</evidence>
<evidence type="ECO:0000256" key="5">
    <source>
        <dbReference type="ARBA" id="ARBA00022801"/>
    </source>
</evidence>
<keyword evidence="5" id="KW-0378">Hydrolase</keyword>
<dbReference type="SUPFAM" id="SSF142823">
    <property type="entry name" value="ComB-like"/>
    <property type="match status" value="1"/>
</dbReference>
<gene>
    <name evidence="8" type="ORF">KIF53_01845</name>
</gene>
<comment type="similarity">
    <text evidence="2">Belongs to the ComB family.</text>
</comment>
<comment type="caution">
    <text evidence="8">The sequence shown here is derived from an EMBL/GenBank/DDBJ whole genome shotgun (WGS) entry which is preliminary data.</text>
</comment>
<dbReference type="InterPro" id="IPR036702">
    <property type="entry name" value="ComB-like_sf"/>
</dbReference>
<keyword evidence="6" id="KW-0460">Magnesium</keyword>
<protein>
    <recommendedName>
        <fullName evidence="4">Probable 2-phosphosulfolactate phosphatase</fullName>
        <ecNumber evidence="3">3.1.3.71</ecNumber>
    </recommendedName>
</protein>
<keyword evidence="9" id="KW-1185">Reference proteome</keyword>
<proteinExistence type="inferred from homology"/>
<organism evidence="8 9">
    <name type="scientific">Chromobacterium subtsugae</name>
    <dbReference type="NCBI Taxonomy" id="251747"/>
    <lineage>
        <taxon>Bacteria</taxon>
        <taxon>Pseudomonadati</taxon>
        <taxon>Pseudomonadota</taxon>
        <taxon>Betaproteobacteria</taxon>
        <taxon>Neisseriales</taxon>
        <taxon>Chromobacteriaceae</taxon>
        <taxon>Chromobacterium</taxon>
    </lineage>
</organism>
<sequence>MMYQGQQEYDIGLEWGLPGVRRLDGQAALCVIVDVLSFSTCVDIGCGCGAALLPFRPDDEGAAAFAAERKAQLAGKRSRNKLSLSPVSMRALSAGSRLVLPSPNGAALSLECAAGEVVAGCLRNAAAVAAYAGSQGAPVRLIAAGERAPDGELRFAFEDFIGAGAIIHRLTGSKSPEAQAAEAAFLLARHDLLSHLRQCTSSLELIERGFADDIELAAQLDVSTCVPRLQAGEYRAL</sequence>
<dbReference type="PANTHER" id="PTHR37311:SF1">
    <property type="entry name" value="2-PHOSPHOSULFOLACTATE PHOSPHATASE-RELATED"/>
    <property type="match status" value="1"/>
</dbReference>
<comment type="cofactor">
    <cofactor evidence="1">
        <name>Mg(2+)</name>
        <dbReference type="ChEBI" id="CHEBI:18420"/>
    </cofactor>
</comment>
<evidence type="ECO:0000256" key="1">
    <source>
        <dbReference type="ARBA" id="ARBA00001946"/>
    </source>
</evidence>
<evidence type="ECO:0000256" key="2">
    <source>
        <dbReference type="ARBA" id="ARBA00009997"/>
    </source>
</evidence>
<dbReference type="PANTHER" id="PTHR37311">
    <property type="entry name" value="2-PHOSPHOSULFOLACTATE PHOSPHATASE-RELATED"/>
    <property type="match status" value="1"/>
</dbReference>
<dbReference type="Gene3D" id="3.90.1560.10">
    <property type="entry name" value="ComB-like"/>
    <property type="match status" value="1"/>
</dbReference>